<dbReference type="Gene3D" id="1.10.225.10">
    <property type="entry name" value="Saposin-like"/>
    <property type="match status" value="1"/>
</dbReference>
<dbReference type="GO" id="GO:0050528">
    <property type="term" value="F:acyloxyacyl hydrolase activity"/>
    <property type="evidence" value="ECO:0007669"/>
    <property type="project" value="InterPro"/>
</dbReference>
<dbReference type="Pfam" id="PF20825">
    <property type="entry name" value="Saposin"/>
    <property type="match status" value="1"/>
</dbReference>
<feature type="domain" description="Saposin B-type" evidence="3">
    <location>
        <begin position="24"/>
        <end position="104"/>
    </location>
</feature>
<sequence length="373" mass="42402">MHYFFKYILTFLLLSYVEGRGVNGGFSCAACTIVSGIADQLAQIHNETLLAASLRLCKMLPSGVENYCIDAVKILEPILVNPKLSEVFTPDAFCYSINICYLDPGRDYCHLFPKPQRNFRNNIQDIKNLVVASYVGSGLNHNGFHRHLKQIAFDLCHIPGIRELCEMFDRSWARIQPAVDADGDLFSIVRAARGSFWRGQDCHDWDKNSYPGRQPLKSDAMFDSNCNGIWGIDDKTGKPWEDLLCKDFESRGVIYIGDSVGAHFHFPEPWINPLLISEETLHNYTQPLLDELDWPHLGFATGFMNTTEPLLIKGVTDSLYLKLRARNRCNHRDYQNLSRNGASSFDGMTYVKSLSRESITGQTCSCLIWHVWQ</sequence>
<dbReference type="InterPro" id="IPR008139">
    <property type="entry name" value="SaposinB_dom"/>
</dbReference>
<organism evidence="4 5">
    <name type="scientific">Diploptera punctata</name>
    <name type="common">Pacific beetle cockroach</name>
    <dbReference type="NCBI Taxonomy" id="6984"/>
    <lineage>
        <taxon>Eukaryota</taxon>
        <taxon>Metazoa</taxon>
        <taxon>Ecdysozoa</taxon>
        <taxon>Arthropoda</taxon>
        <taxon>Hexapoda</taxon>
        <taxon>Insecta</taxon>
        <taxon>Pterygota</taxon>
        <taxon>Neoptera</taxon>
        <taxon>Polyneoptera</taxon>
        <taxon>Dictyoptera</taxon>
        <taxon>Blattodea</taxon>
        <taxon>Blaberoidea</taxon>
        <taxon>Blaberidae</taxon>
        <taxon>Diplopterinae</taxon>
        <taxon>Diploptera</taxon>
    </lineage>
</organism>
<dbReference type="AlphaFoldDB" id="A0AAD7ZTG1"/>
<proteinExistence type="predicted"/>
<dbReference type="InterPro" id="IPR039676">
    <property type="entry name" value="AOAH"/>
</dbReference>
<dbReference type="Proteomes" id="UP001233999">
    <property type="component" value="Unassembled WGS sequence"/>
</dbReference>
<accession>A0AAD7ZTG1</accession>
<dbReference type="InterPro" id="IPR011001">
    <property type="entry name" value="Saposin-like"/>
</dbReference>
<feature type="chain" id="PRO_5042024785" description="Saposin B-type domain-containing protein" evidence="2">
    <location>
        <begin position="20"/>
        <end position="373"/>
    </location>
</feature>
<evidence type="ECO:0000313" key="5">
    <source>
        <dbReference type="Proteomes" id="UP001233999"/>
    </source>
</evidence>
<evidence type="ECO:0000259" key="3">
    <source>
        <dbReference type="PROSITE" id="PS50015"/>
    </source>
</evidence>
<dbReference type="PANTHER" id="PTHR15010:SF0">
    <property type="entry name" value="ACYLOXYACYL HYDROLASE"/>
    <property type="match status" value="1"/>
</dbReference>
<evidence type="ECO:0000256" key="2">
    <source>
        <dbReference type="SAM" id="SignalP"/>
    </source>
</evidence>
<keyword evidence="5" id="KW-1185">Reference proteome</keyword>
<feature type="signal peptide" evidence="2">
    <location>
        <begin position="1"/>
        <end position="19"/>
    </location>
</feature>
<dbReference type="GO" id="GO:0009104">
    <property type="term" value="P:lipopolysaccharide catabolic process"/>
    <property type="evidence" value="ECO:0007669"/>
    <property type="project" value="TreeGrafter"/>
</dbReference>
<comment type="caution">
    <text evidence="4">The sequence shown here is derived from an EMBL/GenBank/DDBJ whole genome shotgun (WGS) entry which is preliminary data.</text>
</comment>
<keyword evidence="2" id="KW-0732">Signal</keyword>
<protein>
    <recommendedName>
        <fullName evidence="3">Saposin B-type domain-containing protein</fullName>
    </recommendedName>
</protein>
<dbReference type="GO" id="GO:0005509">
    <property type="term" value="F:calcium ion binding"/>
    <property type="evidence" value="ECO:0007669"/>
    <property type="project" value="TreeGrafter"/>
</dbReference>
<reference evidence="4" key="1">
    <citation type="journal article" date="2023" name="IScience">
        <title>Live-bearing cockroach genome reveals convergent evolutionary mechanisms linked to viviparity in insects and beyond.</title>
        <authorList>
            <person name="Fouks B."/>
            <person name="Harrison M.C."/>
            <person name="Mikhailova A.A."/>
            <person name="Marchal E."/>
            <person name="English S."/>
            <person name="Carruthers M."/>
            <person name="Jennings E.C."/>
            <person name="Chiamaka E.L."/>
            <person name="Frigard R.A."/>
            <person name="Pippel M."/>
            <person name="Attardo G.M."/>
            <person name="Benoit J.B."/>
            <person name="Bornberg-Bauer E."/>
            <person name="Tobe S.S."/>
        </authorList>
    </citation>
    <scope>NUCLEOTIDE SEQUENCE</scope>
    <source>
        <strain evidence="4">Stay&amp;Tobe</strain>
    </source>
</reference>
<gene>
    <name evidence="4" type="ORF">L9F63_019953</name>
</gene>
<evidence type="ECO:0000313" key="4">
    <source>
        <dbReference type="EMBL" id="KAJ9586401.1"/>
    </source>
</evidence>
<dbReference type="SMART" id="SM00741">
    <property type="entry name" value="SapB"/>
    <property type="match status" value="1"/>
</dbReference>
<name>A0AAD7ZTG1_DIPPU</name>
<keyword evidence="1" id="KW-1015">Disulfide bond</keyword>
<dbReference type="PROSITE" id="PS50015">
    <property type="entry name" value="SAP_B"/>
    <property type="match status" value="1"/>
</dbReference>
<dbReference type="EMBL" id="JASPKZ010007165">
    <property type="protein sequence ID" value="KAJ9586401.1"/>
    <property type="molecule type" value="Genomic_DNA"/>
</dbReference>
<dbReference type="PANTHER" id="PTHR15010">
    <property type="entry name" value="ACYLOXYACYL HYDROLASE"/>
    <property type="match status" value="1"/>
</dbReference>
<dbReference type="InterPro" id="IPR048593">
    <property type="entry name" value="AOAH_Saposin_N"/>
</dbReference>
<dbReference type="SUPFAM" id="SSF47862">
    <property type="entry name" value="Saposin"/>
    <property type="match status" value="1"/>
</dbReference>
<reference evidence="4" key="2">
    <citation type="submission" date="2023-05" db="EMBL/GenBank/DDBJ databases">
        <authorList>
            <person name="Fouks B."/>
        </authorList>
    </citation>
    <scope>NUCLEOTIDE SEQUENCE</scope>
    <source>
        <strain evidence="4">Stay&amp;Tobe</strain>
        <tissue evidence="4">Testes</tissue>
    </source>
</reference>
<evidence type="ECO:0000256" key="1">
    <source>
        <dbReference type="ARBA" id="ARBA00023157"/>
    </source>
</evidence>